<feature type="domain" description="Glycosyl hydrolase family 36 N-terminal" evidence="10">
    <location>
        <begin position="30"/>
        <end position="286"/>
    </location>
</feature>
<feature type="binding site" evidence="8">
    <location>
        <position position="527"/>
    </location>
    <ligand>
        <name>substrate</name>
    </ligand>
</feature>
<evidence type="ECO:0000256" key="8">
    <source>
        <dbReference type="PIRSR" id="PIRSR005536-2"/>
    </source>
</evidence>
<dbReference type="InterPro" id="IPR013780">
    <property type="entry name" value="Glyco_hydro_b"/>
</dbReference>
<dbReference type="PRINTS" id="PR00743">
    <property type="entry name" value="GLHYDRLASE36"/>
</dbReference>
<dbReference type="FunFam" id="3.20.20.70:FF:000118">
    <property type="entry name" value="Alpha-galactosidase"/>
    <property type="match status" value="1"/>
</dbReference>
<dbReference type="PIRSF" id="PIRSF005536">
    <property type="entry name" value="Agal"/>
    <property type="match status" value="1"/>
</dbReference>
<evidence type="ECO:0000259" key="10">
    <source>
        <dbReference type="Pfam" id="PF16875"/>
    </source>
</evidence>
<comment type="catalytic activity">
    <reaction evidence="1 6">
        <text>Hydrolysis of terminal, non-reducing alpha-D-galactose residues in alpha-D-galactosides, including galactose oligosaccharides, galactomannans and galactolipids.</text>
        <dbReference type="EC" id="3.2.1.22"/>
    </reaction>
</comment>
<name>A0A229UHG6_9BACL</name>
<dbReference type="PANTHER" id="PTHR43053:SF3">
    <property type="entry name" value="ALPHA-GALACTOSIDASE C-RELATED"/>
    <property type="match status" value="1"/>
</dbReference>
<dbReference type="InterPro" id="IPR000111">
    <property type="entry name" value="Glyco_hydro_27/36_CS"/>
</dbReference>
<evidence type="ECO:0000313" key="12">
    <source>
        <dbReference type="Proteomes" id="UP000215509"/>
    </source>
</evidence>
<keyword evidence="5 6" id="KW-0326">Glycosidase</keyword>
<organism evidence="11 12">
    <name type="scientific">Paenibacillus rigui</name>
    <dbReference type="NCBI Taxonomy" id="554312"/>
    <lineage>
        <taxon>Bacteria</taxon>
        <taxon>Bacillati</taxon>
        <taxon>Bacillota</taxon>
        <taxon>Bacilli</taxon>
        <taxon>Bacillales</taxon>
        <taxon>Paenibacillaceae</taxon>
        <taxon>Paenibacillus</taxon>
    </lineage>
</organism>
<evidence type="ECO:0000256" key="3">
    <source>
        <dbReference type="ARBA" id="ARBA00012755"/>
    </source>
</evidence>
<dbReference type="Pfam" id="PF02065">
    <property type="entry name" value="Melibiase"/>
    <property type="match status" value="1"/>
</dbReference>
<evidence type="ECO:0000256" key="4">
    <source>
        <dbReference type="ARBA" id="ARBA00022801"/>
    </source>
</evidence>
<dbReference type="Pfam" id="PF16875">
    <property type="entry name" value="Glyco_hydro_36N"/>
    <property type="match status" value="1"/>
</dbReference>
<dbReference type="EC" id="3.2.1.22" evidence="3 6"/>
<dbReference type="Gene3D" id="2.70.98.60">
    <property type="entry name" value="alpha-galactosidase from lactobacil brevis"/>
    <property type="match status" value="1"/>
</dbReference>
<dbReference type="SUPFAM" id="SSF51445">
    <property type="entry name" value="(Trans)glycosidases"/>
    <property type="match status" value="1"/>
</dbReference>
<feature type="active site" description="Proton donor" evidence="7">
    <location>
        <position position="549"/>
    </location>
</feature>
<dbReference type="GO" id="GO:0016052">
    <property type="term" value="P:carbohydrate catabolic process"/>
    <property type="evidence" value="ECO:0007669"/>
    <property type="project" value="InterPro"/>
</dbReference>
<dbReference type="Pfam" id="PF16874">
    <property type="entry name" value="Glyco_hydro_36C"/>
    <property type="match status" value="1"/>
</dbReference>
<feature type="binding site" evidence="8">
    <location>
        <position position="200"/>
    </location>
    <ligand>
        <name>substrate</name>
    </ligand>
</feature>
<dbReference type="InterPro" id="IPR013785">
    <property type="entry name" value="Aldolase_TIM"/>
</dbReference>
<feature type="binding site" evidence="8">
    <location>
        <begin position="367"/>
        <end position="368"/>
    </location>
    <ligand>
        <name>substrate</name>
    </ligand>
</feature>
<dbReference type="AlphaFoldDB" id="A0A229UHG6"/>
<comment type="similarity">
    <text evidence="2">Belongs to the glycosyl hydrolase 36 family.</text>
</comment>
<accession>A0A229UHG6</accession>
<dbReference type="PANTHER" id="PTHR43053">
    <property type="entry name" value="GLYCOSIDASE FAMILY 31"/>
    <property type="match status" value="1"/>
</dbReference>
<keyword evidence="12" id="KW-1185">Reference proteome</keyword>
<dbReference type="EMBL" id="NMQW01000057">
    <property type="protein sequence ID" value="OXM82800.1"/>
    <property type="molecule type" value="Genomic_DNA"/>
</dbReference>
<feature type="active site" description="Nucleophile" evidence="7">
    <location>
        <position position="479"/>
    </location>
</feature>
<dbReference type="InterPro" id="IPR050985">
    <property type="entry name" value="Alpha-glycosidase_related"/>
</dbReference>
<dbReference type="InterPro" id="IPR017853">
    <property type="entry name" value="GH"/>
</dbReference>
<evidence type="ECO:0000256" key="2">
    <source>
        <dbReference type="ARBA" id="ARBA00006202"/>
    </source>
</evidence>
<feature type="domain" description="Glycosyl hydrolase family 36 C-terminal" evidence="9">
    <location>
        <begin position="649"/>
        <end position="735"/>
    </location>
</feature>
<dbReference type="CDD" id="cd14791">
    <property type="entry name" value="GH36"/>
    <property type="match status" value="1"/>
</dbReference>
<evidence type="ECO:0000313" key="11">
    <source>
        <dbReference type="EMBL" id="OXM82800.1"/>
    </source>
</evidence>
<dbReference type="GO" id="GO:0004557">
    <property type="term" value="F:alpha-galactosidase activity"/>
    <property type="evidence" value="ECO:0007669"/>
    <property type="project" value="UniProtKB-UniRule"/>
</dbReference>
<dbReference type="InterPro" id="IPR031705">
    <property type="entry name" value="Glyco_hydro_36_C"/>
</dbReference>
<evidence type="ECO:0000256" key="6">
    <source>
        <dbReference type="PIRNR" id="PIRNR005536"/>
    </source>
</evidence>
<evidence type="ECO:0000256" key="1">
    <source>
        <dbReference type="ARBA" id="ARBA00001255"/>
    </source>
</evidence>
<dbReference type="Gene3D" id="3.20.20.70">
    <property type="entry name" value="Aldolase class I"/>
    <property type="match status" value="1"/>
</dbReference>
<feature type="binding site" evidence="8">
    <location>
        <position position="444"/>
    </location>
    <ligand>
        <name>substrate</name>
    </ligand>
</feature>
<proteinExistence type="inferred from homology"/>
<evidence type="ECO:0000256" key="7">
    <source>
        <dbReference type="PIRSR" id="PIRSR005536-1"/>
    </source>
</evidence>
<dbReference type="PROSITE" id="PS00512">
    <property type="entry name" value="ALPHA_GALACTOSIDASE"/>
    <property type="match status" value="1"/>
</dbReference>
<protein>
    <recommendedName>
        <fullName evidence="3 6">Alpha-galactosidase</fullName>
        <ecNumber evidence="3 6">3.2.1.22</ecNumber>
    </recommendedName>
</protein>
<dbReference type="Gene3D" id="2.60.40.1180">
    <property type="entry name" value="Golgi alpha-mannosidase II"/>
    <property type="match status" value="1"/>
</dbReference>
<dbReference type="RefSeq" id="WP_094018442.1">
    <property type="nucleotide sequence ID" value="NZ_NMQW01000057.1"/>
</dbReference>
<comment type="caution">
    <text evidence="11">The sequence shown here is derived from an EMBL/GenBank/DDBJ whole genome shotgun (WGS) entry which is preliminary data.</text>
</comment>
<feature type="binding site" evidence="8">
    <location>
        <position position="549"/>
    </location>
    <ligand>
        <name>substrate</name>
    </ligand>
</feature>
<reference evidence="11 12" key="1">
    <citation type="submission" date="2017-07" db="EMBL/GenBank/DDBJ databases">
        <title>Genome sequencing and assembly of Paenibacillus rigui.</title>
        <authorList>
            <person name="Mayilraj S."/>
        </authorList>
    </citation>
    <scope>NUCLEOTIDE SEQUENCE [LARGE SCALE GENOMIC DNA]</scope>
    <source>
        <strain evidence="11 12">JCM 16352</strain>
    </source>
</reference>
<evidence type="ECO:0000259" key="9">
    <source>
        <dbReference type="Pfam" id="PF16874"/>
    </source>
</evidence>
<gene>
    <name evidence="11" type="ORF">CF651_29495</name>
</gene>
<dbReference type="InterPro" id="IPR031704">
    <property type="entry name" value="Glyco_hydro_36_N"/>
</dbReference>
<feature type="binding site" evidence="8">
    <location>
        <begin position="477"/>
        <end position="481"/>
    </location>
    <ligand>
        <name>substrate</name>
    </ligand>
</feature>
<sequence>MGIFFDELSQTFHLQTKHSSYLMQLVQSRYLAHLYWGSRVRGTNPGRILAFKERCSFSPSTDLEHLELSLDTLPQELPTYGTSDFRVPAFQVQAQNGTTASEFIYESHRIYAGKPRLEGLPAVYVERDDEAESLDIVLMDEPLGLKAVLTYTVYRDSDAISRSVRYENVSGQPQKLLRALSVGIDFSHAEFDMLHLSGSWARERHIHKRPLTTGASVIESRRGSSSHSLNPFVALLSKGADEDQGDVYGFSLVYSGNFLAQAEVDPYGTTRIVMGINPFDFSWLLEPGQSFQAPEAVLVHSSHGLGGMSRTYHKLYRTRLCRGEYRDQTRPVLVNNWEATYFNFNADKIEQLAAAGQELGIELLVLDDGWFGKRDNDKSSLGDWFVDKSKLPNGLEDLVSRVNRLELSFGLWFEPEMVSPDSDLYRAHPDWCLHVPERRRTQARHQLILDYSRADVREYIVKVLSDILGSCPIRYVKWDMNRNMTEIGSALLPPERQKETAHRYMLGLYEVLERITSSFPQVLFESCSGGGGRFDPGMLYYMPQTWTSDNTDAVERLKIQYGTSLVYPISSMGSHVSAVPNHQVDRITSMDMRGHVAMSGNFGYELDLTVFTEEEKKIVKRQIADYKIVRPLIQFGEFYRLLSPFEGNETAWMFVSEDRTEALVAHFQVLSLPNAPLRRLKLKGLDPELDYSISQQISNPSPDAGEQRFGGDELMHIGLNLPFERGDFRSQLFHLKV</sequence>
<dbReference type="InterPro" id="IPR038417">
    <property type="entry name" value="Alpga-gal_N_sf"/>
</dbReference>
<dbReference type="OrthoDB" id="9758822at2"/>
<dbReference type="Proteomes" id="UP000215509">
    <property type="component" value="Unassembled WGS sequence"/>
</dbReference>
<keyword evidence="4 6" id="KW-0378">Hydrolase</keyword>
<evidence type="ECO:0000256" key="5">
    <source>
        <dbReference type="ARBA" id="ARBA00023295"/>
    </source>
</evidence>
<dbReference type="InterPro" id="IPR002252">
    <property type="entry name" value="Glyco_hydro_36"/>
</dbReference>